<dbReference type="Proteomes" id="UP000184368">
    <property type="component" value="Unassembled WGS sequence"/>
</dbReference>
<dbReference type="InterPro" id="IPR013328">
    <property type="entry name" value="6PGD_dom2"/>
</dbReference>
<dbReference type="Gene3D" id="3.40.50.720">
    <property type="entry name" value="NAD(P)-binding Rossmann-like Domain"/>
    <property type="match status" value="1"/>
</dbReference>
<dbReference type="AlphaFoldDB" id="A0A1M5A2M7"/>
<dbReference type="SUPFAM" id="SSF48179">
    <property type="entry name" value="6-phosphogluconate dehydrogenase C-terminal domain-like"/>
    <property type="match status" value="1"/>
</dbReference>
<accession>A0A1M5A2M7</accession>
<evidence type="ECO:0000259" key="3">
    <source>
        <dbReference type="Pfam" id="PF01232"/>
    </source>
</evidence>
<dbReference type="InterPro" id="IPR013118">
    <property type="entry name" value="Mannitol_DH_C"/>
</dbReference>
<keyword evidence="1" id="KW-0560">Oxidoreductase</keyword>
<dbReference type="GO" id="GO:0019592">
    <property type="term" value="P:mannitol catabolic process"/>
    <property type="evidence" value="ECO:0007669"/>
    <property type="project" value="TreeGrafter"/>
</dbReference>
<dbReference type="STRING" id="1302690.BUE76_09590"/>
<dbReference type="OrthoDB" id="9768714at2"/>
<dbReference type="Pfam" id="PF08125">
    <property type="entry name" value="Mannitol_dh_C"/>
    <property type="match status" value="1"/>
</dbReference>
<protein>
    <submittedName>
        <fullName evidence="5">Tagaturonate reductase</fullName>
    </submittedName>
</protein>
<evidence type="ECO:0000313" key="6">
    <source>
        <dbReference type="Proteomes" id="UP000184368"/>
    </source>
</evidence>
<dbReference type="InterPro" id="IPR013131">
    <property type="entry name" value="Mannitol_DH_N"/>
</dbReference>
<dbReference type="PANTHER" id="PTHR30524:SF0">
    <property type="entry name" value="ALTRONATE OXIDOREDUCTASE-RELATED"/>
    <property type="match status" value="1"/>
</dbReference>
<dbReference type="Pfam" id="PF01232">
    <property type="entry name" value="Mannitol_dh"/>
    <property type="match status" value="1"/>
</dbReference>
<proteinExistence type="predicted"/>
<gene>
    <name evidence="5" type="ORF">SAMN05444008_10688</name>
</gene>
<dbReference type="RefSeq" id="WP_073042286.1">
    <property type="nucleotide sequence ID" value="NZ_FQUO01000006.1"/>
</dbReference>
<dbReference type="NCBIfam" id="NF002969">
    <property type="entry name" value="PRK03643.1"/>
    <property type="match status" value="1"/>
</dbReference>
<feature type="domain" description="Mannitol dehydrogenase C-terminal" evidence="4">
    <location>
        <begin position="284"/>
        <end position="485"/>
    </location>
</feature>
<organism evidence="5 6">
    <name type="scientific">Cnuella takakiae</name>
    <dbReference type="NCBI Taxonomy" id="1302690"/>
    <lineage>
        <taxon>Bacteria</taxon>
        <taxon>Pseudomonadati</taxon>
        <taxon>Bacteroidota</taxon>
        <taxon>Chitinophagia</taxon>
        <taxon>Chitinophagales</taxon>
        <taxon>Chitinophagaceae</taxon>
        <taxon>Cnuella</taxon>
    </lineage>
</organism>
<keyword evidence="2" id="KW-0520">NAD</keyword>
<evidence type="ECO:0000313" key="5">
    <source>
        <dbReference type="EMBL" id="SHF24485.1"/>
    </source>
</evidence>
<dbReference type="Gene3D" id="1.10.1040.10">
    <property type="entry name" value="N-(1-d-carboxylethyl)-l-norvaline Dehydrogenase, domain 2"/>
    <property type="match status" value="1"/>
</dbReference>
<dbReference type="InterPro" id="IPR036291">
    <property type="entry name" value="NAD(P)-bd_dom_sf"/>
</dbReference>
<name>A0A1M5A2M7_9BACT</name>
<reference evidence="5 6" key="1">
    <citation type="submission" date="2016-11" db="EMBL/GenBank/DDBJ databases">
        <authorList>
            <person name="Jaros S."/>
            <person name="Januszkiewicz K."/>
            <person name="Wedrychowicz H."/>
        </authorList>
    </citation>
    <scope>NUCLEOTIDE SEQUENCE [LARGE SCALE GENOMIC DNA]</scope>
    <source>
        <strain evidence="5 6">DSM 26897</strain>
    </source>
</reference>
<evidence type="ECO:0000259" key="4">
    <source>
        <dbReference type="Pfam" id="PF08125"/>
    </source>
</evidence>
<dbReference type="InterPro" id="IPR008927">
    <property type="entry name" value="6-PGluconate_DH-like_C_sf"/>
</dbReference>
<dbReference type="GO" id="GO:0005829">
    <property type="term" value="C:cytosol"/>
    <property type="evidence" value="ECO:0007669"/>
    <property type="project" value="TreeGrafter"/>
</dbReference>
<sequence length="506" mass="56523">MVLSRFTLKNINPEAVSLPPDTVYELPEKVLQFGTGVLLRGLPDFFIDKANRKGVFNGRIVVVKSTAQGDTSAFDKQDGMYTVCVRGVQEGQQVSENIINASISRVLNAAEEWEQVLECAQNPELQIIISNTTEVGIELVNDDVRHHPPKSYPGKLLAFLLARYRVFRGSPDSGMVILPTELIPNNGKKLESIVLELAHLNGLEEPFIEWLEQHNHFCSTLVDRIVPGKPDAATFEALEKELGYSDELLTMSEVYSLWAIEGGDAVREKLSFAAGEESIIITEDIDLHRELKLRLLNGTHTLSCGLAFLAGCTTVQDAMNDASVSTYIEQVMQQEIAPAIPYTLPLEQAQAFGNKVLDRFRNPAIRHLWLSITMNYSSKMKMRCVPVLLRHYEQSSEVPQLLALGFAAYLAFSKPVETKGGKYYGRFNEETYLIQDDQAPQFYRRWNGLTPAALVKEVLSDATYWGHDLGSLPGFADAVLERLGRIQEDGMREILELTLNNKSVTA</sequence>
<evidence type="ECO:0000256" key="1">
    <source>
        <dbReference type="ARBA" id="ARBA00023002"/>
    </source>
</evidence>
<feature type="domain" description="Mannitol dehydrogenase N-terminal" evidence="3">
    <location>
        <begin position="29"/>
        <end position="267"/>
    </location>
</feature>
<dbReference type="PANTHER" id="PTHR30524">
    <property type="entry name" value="MANNITOL-1-PHOSPHATE 5-DEHYDROGENASE"/>
    <property type="match status" value="1"/>
</dbReference>
<dbReference type="GO" id="GO:0008926">
    <property type="term" value="F:mannitol-1-phosphate 5-dehydrogenase activity"/>
    <property type="evidence" value="ECO:0007669"/>
    <property type="project" value="TreeGrafter"/>
</dbReference>
<dbReference type="EMBL" id="FQUO01000006">
    <property type="protein sequence ID" value="SHF24485.1"/>
    <property type="molecule type" value="Genomic_DNA"/>
</dbReference>
<keyword evidence="6" id="KW-1185">Reference proteome</keyword>
<evidence type="ECO:0000256" key="2">
    <source>
        <dbReference type="ARBA" id="ARBA00023027"/>
    </source>
</evidence>
<dbReference type="SUPFAM" id="SSF51735">
    <property type="entry name" value="NAD(P)-binding Rossmann-fold domains"/>
    <property type="match status" value="1"/>
</dbReference>